<proteinExistence type="predicted"/>
<dbReference type="RefSeq" id="WP_172874243.1">
    <property type="nucleotide sequence ID" value="NZ_JABRWL010000006.1"/>
</dbReference>
<name>A0AA44EQC3_9HYPH</name>
<keyword evidence="2" id="KW-1185">Reference proteome</keyword>
<sequence length="141" mass="16011">MIETARRLSAGEARGFRGRDGRIDLERNGAHWFLFHDPDDLVYFRPDTGEIALWNGRAFALGTELISYATTFSMGGGLKIVSSVERWLECGGRALFVLDWSRAFVMLQNCPRLEVDESIRSTYNQAMRPRRVPAVRSALGW</sequence>
<comment type="caution">
    <text evidence="1">The sequence shown here is derived from an EMBL/GenBank/DDBJ whole genome shotgun (WGS) entry which is preliminary data.</text>
</comment>
<accession>A0AA44EQC3</accession>
<organism evidence="1 2">
    <name type="scientific">Agrobacterium pusense</name>
    <dbReference type="NCBI Taxonomy" id="648995"/>
    <lineage>
        <taxon>Bacteria</taxon>
        <taxon>Pseudomonadati</taxon>
        <taxon>Pseudomonadota</taxon>
        <taxon>Alphaproteobacteria</taxon>
        <taxon>Hyphomicrobiales</taxon>
        <taxon>Rhizobiaceae</taxon>
        <taxon>Rhizobium/Agrobacterium group</taxon>
        <taxon>Agrobacterium</taxon>
    </lineage>
</organism>
<dbReference type="EMBL" id="JABRWM010000006">
    <property type="protein sequence ID" value="NRF22996.1"/>
    <property type="molecule type" value="Genomic_DNA"/>
</dbReference>
<reference evidence="1" key="1">
    <citation type="submission" date="2019-07" db="EMBL/GenBank/DDBJ databases">
        <title>FDA dAtabase for Regulatory Grade micrObial Sequences (FDA-ARGOS): Supporting development and validation of Infectious Disease Dx tests.</title>
        <authorList>
            <person name="Bachman M."/>
            <person name="Young C."/>
            <person name="Tallon L."/>
            <person name="Sadzewicz L."/>
            <person name="Vavikolanu K."/>
            <person name="Mehta A."/>
            <person name="Aluvathingal J."/>
            <person name="Nadendla S."/>
            <person name="Nandy P."/>
            <person name="Geyer C."/>
            <person name="Yan Y."/>
            <person name="Sichtig H."/>
        </authorList>
    </citation>
    <scope>NUCLEOTIDE SEQUENCE</scope>
    <source>
        <strain evidence="1">FDAARGOS_618</strain>
    </source>
</reference>
<protein>
    <submittedName>
        <fullName evidence="1">Uncharacterized protein</fullName>
    </submittedName>
</protein>
<dbReference type="Proteomes" id="UP001155820">
    <property type="component" value="Unassembled WGS sequence"/>
</dbReference>
<dbReference type="AlphaFoldDB" id="A0AA44EQC3"/>
<evidence type="ECO:0000313" key="2">
    <source>
        <dbReference type="Proteomes" id="UP001155820"/>
    </source>
</evidence>
<gene>
    <name evidence="1" type="ORF">FOB26_28485</name>
</gene>
<evidence type="ECO:0000313" key="1">
    <source>
        <dbReference type="EMBL" id="NRF22996.1"/>
    </source>
</evidence>